<dbReference type="PANTHER" id="PTHR10272">
    <property type="entry name" value="PLATELET-ACTIVATING FACTOR ACETYLHYDROLASE"/>
    <property type="match status" value="1"/>
</dbReference>
<comment type="caution">
    <text evidence="6">The sequence shown here is derived from an EMBL/GenBank/DDBJ whole genome shotgun (WGS) entry which is preliminary data.</text>
</comment>
<keyword evidence="1 6" id="KW-0378">Hydrolase</keyword>
<reference evidence="6 7" key="1">
    <citation type="submission" date="2020-08" db="EMBL/GenBank/DDBJ databases">
        <title>Sequencing the genomes of 1000 actinobacteria strains.</title>
        <authorList>
            <person name="Klenk H.-P."/>
        </authorList>
    </citation>
    <scope>NUCLEOTIDE SEQUENCE [LARGE SCALE GENOMIC DNA]</scope>
    <source>
        <strain evidence="6 7">DSM 45582</strain>
    </source>
</reference>
<sequence length="379" mass="40473">MGEPNRTTGALLAATLLCLAVPATAVAEPPRSEPALALPEPSGPHPVGSTALHLRDESRADPWVPAERRELVLTVWYPAAEPVGEPTRYVSPAESRLFVELQEEHGAQPVEPPEILSTVGTHAKVGAPALRTPEGHPLVVLSPGFSWPRATLSGMAEELAGRGYVVADIGHDHESAGTEFPDGRVTECVACETQDMAKVVRGRSDDVRFVLDELARAPEFGELVDERRIGMVGHSIGGASALESMLADPRIDAGVNLDGTFFEPPAGGLDRPFLMFGSGAHGPGGTDSTWDATWEGLRGWKRWITLNGSGHGSATDLSMLVNQYGIEFPGEPLPGARGAELGNRYVAAFLDLHLRGRAQPILDGPTTENPEALFWHHDQ</sequence>
<evidence type="ECO:0000256" key="2">
    <source>
        <dbReference type="ARBA" id="ARBA00022963"/>
    </source>
</evidence>
<feature type="chain" id="PRO_5032529032" evidence="5">
    <location>
        <begin position="28"/>
        <end position="379"/>
    </location>
</feature>
<dbReference type="Gene3D" id="3.40.50.1820">
    <property type="entry name" value="alpha/beta hydrolase"/>
    <property type="match status" value="1"/>
</dbReference>
<dbReference type="EMBL" id="JACHIV010000001">
    <property type="protein sequence ID" value="MBB5069932.1"/>
    <property type="molecule type" value="Genomic_DNA"/>
</dbReference>
<dbReference type="RefSeq" id="WP_184479548.1">
    <property type="nucleotide sequence ID" value="NZ_JACHIV010000001.1"/>
</dbReference>
<dbReference type="SUPFAM" id="SSF53474">
    <property type="entry name" value="alpha/beta-Hydrolases"/>
    <property type="match status" value="1"/>
</dbReference>
<organism evidence="6 7">
    <name type="scientific">Saccharopolyspora gloriosae</name>
    <dbReference type="NCBI Taxonomy" id="455344"/>
    <lineage>
        <taxon>Bacteria</taxon>
        <taxon>Bacillati</taxon>
        <taxon>Actinomycetota</taxon>
        <taxon>Actinomycetes</taxon>
        <taxon>Pseudonocardiales</taxon>
        <taxon>Pseudonocardiaceae</taxon>
        <taxon>Saccharopolyspora</taxon>
    </lineage>
</organism>
<name>A0A840NLC4_9PSEU</name>
<keyword evidence="2" id="KW-0442">Lipid degradation</keyword>
<feature type="signal peptide" evidence="5">
    <location>
        <begin position="1"/>
        <end position="27"/>
    </location>
</feature>
<dbReference type="InterPro" id="IPR029058">
    <property type="entry name" value="AB_hydrolase_fold"/>
</dbReference>
<dbReference type="GO" id="GO:0003847">
    <property type="term" value="F:1-alkyl-2-acetylglycerophosphocholine esterase activity"/>
    <property type="evidence" value="ECO:0007669"/>
    <property type="project" value="TreeGrafter"/>
</dbReference>
<evidence type="ECO:0000313" key="7">
    <source>
        <dbReference type="Proteomes" id="UP000580474"/>
    </source>
</evidence>
<gene>
    <name evidence="6" type="ORF">BJ969_003020</name>
</gene>
<evidence type="ECO:0000313" key="6">
    <source>
        <dbReference type="EMBL" id="MBB5069932.1"/>
    </source>
</evidence>
<evidence type="ECO:0000256" key="5">
    <source>
        <dbReference type="SAM" id="SignalP"/>
    </source>
</evidence>
<evidence type="ECO:0000256" key="3">
    <source>
        <dbReference type="ARBA" id="ARBA00023098"/>
    </source>
</evidence>
<dbReference type="AlphaFoldDB" id="A0A840NLC4"/>
<protein>
    <submittedName>
        <fullName evidence="6">Putative dienelactone hydrolase</fullName>
    </submittedName>
</protein>
<proteinExistence type="predicted"/>
<dbReference type="Proteomes" id="UP000580474">
    <property type="component" value="Unassembled WGS sequence"/>
</dbReference>
<keyword evidence="7" id="KW-1185">Reference proteome</keyword>
<keyword evidence="5" id="KW-0732">Signal</keyword>
<evidence type="ECO:0000256" key="1">
    <source>
        <dbReference type="ARBA" id="ARBA00022801"/>
    </source>
</evidence>
<dbReference type="GO" id="GO:0016042">
    <property type="term" value="P:lipid catabolic process"/>
    <property type="evidence" value="ECO:0007669"/>
    <property type="project" value="UniProtKB-KW"/>
</dbReference>
<keyword evidence="3" id="KW-0443">Lipid metabolism</keyword>
<accession>A0A840NLC4</accession>
<dbReference type="Pfam" id="PF03403">
    <property type="entry name" value="PAF-AH_p_II"/>
    <property type="match status" value="2"/>
</dbReference>
<evidence type="ECO:0000256" key="4">
    <source>
        <dbReference type="SAM" id="MobiDB-lite"/>
    </source>
</evidence>
<dbReference type="PANTHER" id="PTHR10272:SF0">
    <property type="entry name" value="PLATELET-ACTIVATING FACTOR ACETYLHYDROLASE"/>
    <property type="match status" value="1"/>
</dbReference>
<feature type="region of interest" description="Disordered" evidence="4">
    <location>
        <begin position="31"/>
        <end position="54"/>
    </location>
</feature>